<dbReference type="PROSITE" id="PS51257">
    <property type="entry name" value="PROKAR_LIPOPROTEIN"/>
    <property type="match status" value="1"/>
</dbReference>
<organism evidence="7 8">
    <name type="scientific">Humidesulfovibrio mexicanus</name>
    <dbReference type="NCBI Taxonomy" id="147047"/>
    <lineage>
        <taxon>Bacteria</taxon>
        <taxon>Pseudomonadati</taxon>
        <taxon>Thermodesulfobacteriota</taxon>
        <taxon>Desulfovibrionia</taxon>
        <taxon>Desulfovibrionales</taxon>
        <taxon>Desulfovibrionaceae</taxon>
        <taxon>Humidesulfovibrio</taxon>
    </lineage>
</organism>
<dbReference type="GO" id="GO:0006865">
    <property type="term" value="P:amino acid transport"/>
    <property type="evidence" value="ECO:0007669"/>
    <property type="project" value="UniProtKB-KW"/>
</dbReference>
<evidence type="ECO:0000256" key="5">
    <source>
        <dbReference type="SAM" id="SignalP"/>
    </source>
</evidence>
<evidence type="ECO:0000313" key="8">
    <source>
        <dbReference type="Proteomes" id="UP000198324"/>
    </source>
</evidence>
<evidence type="ECO:0000256" key="3">
    <source>
        <dbReference type="ARBA" id="ARBA00022729"/>
    </source>
</evidence>
<dbReference type="PRINTS" id="PR00337">
    <property type="entry name" value="LEUILEVALBP"/>
</dbReference>
<reference evidence="7 8" key="1">
    <citation type="submission" date="2017-06" db="EMBL/GenBank/DDBJ databases">
        <authorList>
            <person name="Kim H.J."/>
            <person name="Triplett B.A."/>
        </authorList>
    </citation>
    <scope>NUCLEOTIDE SEQUENCE [LARGE SCALE GENOMIC DNA]</scope>
    <source>
        <strain evidence="7 8">DSM 13116</strain>
    </source>
</reference>
<dbReference type="Pfam" id="PF13458">
    <property type="entry name" value="Peripla_BP_6"/>
    <property type="match status" value="1"/>
</dbReference>
<keyword evidence="3 5" id="KW-0732">Signal</keyword>
<protein>
    <submittedName>
        <fullName evidence="7">Branched-chain amino acid transport system substrate-binding protein</fullName>
    </submittedName>
</protein>
<evidence type="ECO:0000256" key="2">
    <source>
        <dbReference type="ARBA" id="ARBA00022448"/>
    </source>
</evidence>
<dbReference type="SUPFAM" id="SSF53822">
    <property type="entry name" value="Periplasmic binding protein-like I"/>
    <property type="match status" value="1"/>
</dbReference>
<dbReference type="Gene3D" id="3.40.50.2300">
    <property type="match status" value="2"/>
</dbReference>
<proteinExistence type="inferred from homology"/>
<dbReference type="PANTHER" id="PTHR47151">
    <property type="entry name" value="LEU/ILE/VAL-BINDING ABC TRANSPORTER SUBUNIT"/>
    <property type="match status" value="1"/>
</dbReference>
<dbReference type="EMBL" id="FZOC01000004">
    <property type="protein sequence ID" value="SNS01105.1"/>
    <property type="molecule type" value="Genomic_DNA"/>
</dbReference>
<dbReference type="InterPro" id="IPR000709">
    <property type="entry name" value="Leu_Ile_Val-bd"/>
</dbReference>
<dbReference type="OrthoDB" id="5469508at2"/>
<sequence>MKSKWMMTVLGVALAGLLAVGCGGEKKGEQAAEANATAGAPTGETIVLGVAGAHSGDLASYGMPTLNAAKLVADEWNAKGGINGKKVEVLPMDDQCKPELATNAATKLVSEKVGIVLGHICSGATKAALPIYKDAKVVVMSPSATSTELTQDGAYPNFFRTISYDLVQGKAAAEFALAELKVKKVAVLHDKGDYGKGFADSAKKALEEGKATVALFEGITPGGVDYSAVIQKIKASGADAVLFGGYHPEASKIVTQMHKKGLKIAFVSDDGVKDDTFIKTAGPDAEGVYVTGPQIPADNEIYKKAVADHEKAYGSKPGSFYAQGYAAAQALLNAVAKAGSTDYDKVVAALRAEYVETTVGKIKFDAKGDAEGVSFSVYQVKDGKFELLK</sequence>
<dbReference type="InterPro" id="IPR028082">
    <property type="entry name" value="Peripla_BP_I"/>
</dbReference>
<accession>A0A239AZH2</accession>
<keyword evidence="2" id="KW-0813">Transport</keyword>
<dbReference type="AlphaFoldDB" id="A0A239AZH2"/>
<keyword evidence="8" id="KW-1185">Reference proteome</keyword>
<dbReference type="RefSeq" id="WP_089274534.1">
    <property type="nucleotide sequence ID" value="NZ_FZOC01000004.1"/>
</dbReference>
<dbReference type="Proteomes" id="UP000198324">
    <property type="component" value="Unassembled WGS sequence"/>
</dbReference>
<keyword evidence="4" id="KW-0029">Amino-acid transport</keyword>
<dbReference type="InterPro" id="IPR028081">
    <property type="entry name" value="Leu-bd"/>
</dbReference>
<evidence type="ECO:0000313" key="7">
    <source>
        <dbReference type="EMBL" id="SNS01105.1"/>
    </source>
</evidence>
<dbReference type="CDD" id="cd06342">
    <property type="entry name" value="PBP1_ABC_LIVBP-like"/>
    <property type="match status" value="1"/>
</dbReference>
<feature type="domain" description="Leucine-binding protein" evidence="6">
    <location>
        <begin position="45"/>
        <end position="383"/>
    </location>
</feature>
<evidence type="ECO:0000259" key="6">
    <source>
        <dbReference type="Pfam" id="PF13458"/>
    </source>
</evidence>
<gene>
    <name evidence="7" type="ORF">SAMN04488503_2333</name>
</gene>
<comment type="similarity">
    <text evidence="1">Belongs to the leucine-binding protein family.</text>
</comment>
<evidence type="ECO:0000256" key="4">
    <source>
        <dbReference type="ARBA" id="ARBA00022970"/>
    </source>
</evidence>
<feature type="signal peptide" evidence="5">
    <location>
        <begin position="1"/>
        <end position="21"/>
    </location>
</feature>
<dbReference type="PANTHER" id="PTHR47151:SF2">
    <property type="entry name" value="AMINO ACID BINDING PROTEIN"/>
    <property type="match status" value="1"/>
</dbReference>
<evidence type="ECO:0000256" key="1">
    <source>
        <dbReference type="ARBA" id="ARBA00010062"/>
    </source>
</evidence>
<feature type="chain" id="PRO_5012172859" evidence="5">
    <location>
        <begin position="22"/>
        <end position="389"/>
    </location>
</feature>
<name>A0A239AZH2_9BACT</name>